<evidence type="ECO:0000256" key="2">
    <source>
        <dbReference type="ARBA" id="ARBA00022679"/>
    </source>
</evidence>
<dbReference type="CDD" id="cd02440">
    <property type="entry name" value="AdoMet_MTases"/>
    <property type="match status" value="1"/>
</dbReference>
<dbReference type="RefSeq" id="WP_180283074.1">
    <property type="nucleotide sequence ID" value="NZ_JABFDB010000011.1"/>
</dbReference>
<keyword evidence="1 4" id="KW-0489">Methyltransferase</keyword>
<organism evidence="4 5">
    <name type="scientific">Azospirillum oleiclasticum</name>
    <dbReference type="NCBI Taxonomy" id="2735135"/>
    <lineage>
        <taxon>Bacteria</taxon>
        <taxon>Pseudomonadati</taxon>
        <taxon>Pseudomonadota</taxon>
        <taxon>Alphaproteobacteria</taxon>
        <taxon>Rhodospirillales</taxon>
        <taxon>Azospirillaceae</taxon>
        <taxon>Azospirillum</taxon>
    </lineage>
</organism>
<dbReference type="NCBIfam" id="TIGR00095">
    <property type="entry name" value="16S rRNA (guanine(966)-N(2))-methyltransferase RsmD"/>
    <property type="match status" value="1"/>
</dbReference>
<protein>
    <submittedName>
        <fullName evidence="4">16S rRNA (Guanine(966)-N(2))-methyltransferase RsmD</fullName>
        <ecNumber evidence="4">2.1.1.171</ecNumber>
    </submittedName>
</protein>
<evidence type="ECO:0000256" key="1">
    <source>
        <dbReference type="ARBA" id="ARBA00022603"/>
    </source>
</evidence>
<gene>
    <name evidence="4" type="primary">rsmD</name>
    <name evidence="4" type="ORF">HND93_16450</name>
</gene>
<dbReference type="Gene3D" id="3.40.50.150">
    <property type="entry name" value="Vaccinia Virus protein VP39"/>
    <property type="match status" value="1"/>
</dbReference>
<sequence>MRIVGGRHRGRRLTAPAGMDVRPTTDRTRESLFNILAHAGWVGIEGAVVLDAFCGTGALGLEALSRGAERATFLDSAGPSLAAARANIAALGEDGRSLVLRGDATRPPKAPTAHSLAFLDPPYGCDLGPRALAALAAGGWLAPGALAVVEEAASATFTLPDGFTTLDERRYGDTVLRFATLGGA</sequence>
<evidence type="ECO:0000313" key="4">
    <source>
        <dbReference type="EMBL" id="NYZ21307.1"/>
    </source>
</evidence>
<proteinExistence type="predicted"/>
<keyword evidence="2 4" id="KW-0808">Transferase</keyword>
<evidence type="ECO:0000256" key="3">
    <source>
        <dbReference type="SAM" id="MobiDB-lite"/>
    </source>
</evidence>
<dbReference type="InterPro" id="IPR029063">
    <property type="entry name" value="SAM-dependent_MTases_sf"/>
</dbReference>
<dbReference type="Proteomes" id="UP000584642">
    <property type="component" value="Unassembled WGS sequence"/>
</dbReference>
<name>A0ABX2TDM2_9PROT</name>
<dbReference type="EC" id="2.1.1.171" evidence="4"/>
<dbReference type="PIRSF" id="PIRSF004553">
    <property type="entry name" value="CHP00095"/>
    <property type="match status" value="1"/>
</dbReference>
<dbReference type="InterPro" id="IPR004398">
    <property type="entry name" value="RNA_MeTrfase_RsmD"/>
</dbReference>
<reference evidence="4 5" key="1">
    <citation type="submission" date="2020-05" db="EMBL/GenBank/DDBJ databases">
        <title>Azospirillum oleiclasticum sp. nov, a nitrogen-fixing and heavy crude oil-emulsifying bacterium isolated from the crude oil of Yumen Oilfield.</title>
        <authorList>
            <person name="Wu D."/>
            <person name="Cai M."/>
            <person name="Zhang X."/>
        </authorList>
    </citation>
    <scope>NUCLEOTIDE SEQUENCE [LARGE SCALE GENOMIC DNA]</scope>
    <source>
        <strain evidence="4 5">ROY-1-1-2</strain>
    </source>
</reference>
<dbReference type="PANTHER" id="PTHR43542">
    <property type="entry name" value="METHYLTRANSFERASE"/>
    <property type="match status" value="1"/>
</dbReference>
<keyword evidence="5" id="KW-1185">Reference proteome</keyword>
<evidence type="ECO:0000313" key="5">
    <source>
        <dbReference type="Proteomes" id="UP000584642"/>
    </source>
</evidence>
<feature type="compositionally biased region" description="Basic residues" evidence="3">
    <location>
        <begin position="1"/>
        <end position="12"/>
    </location>
</feature>
<dbReference type="PANTHER" id="PTHR43542:SF1">
    <property type="entry name" value="METHYLTRANSFERASE"/>
    <property type="match status" value="1"/>
</dbReference>
<dbReference type="EMBL" id="JABFDB010000011">
    <property type="protein sequence ID" value="NYZ21307.1"/>
    <property type="molecule type" value="Genomic_DNA"/>
</dbReference>
<feature type="region of interest" description="Disordered" evidence="3">
    <location>
        <begin position="1"/>
        <end position="21"/>
    </location>
</feature>
<dbReference type="GO" id="GO:0052913">
    <property type="term" value="F:16S rRNA (guanine(966)-N(2))-methyltransferase activity"/>
    <property type="evidence" value="ECO:0007669"/>
    <property type="project" value="UniProtKB-EC"/>
</dbReference>
<dbReference type="SUPFAM" id="SSF53335">
    <property type="entry name" value="S-adenosyl-L-methionine-dependent methyltransferases"/>
    <property type="match status" value="1"/>
</dbReference>
<dbReference type="Pfam" id="PF03602">
    <property type="entry name" value="Cons_hypoth95"/>
    <property type="match status" value="1"/>
</dbReference>
<comment type="caution">
    <text evidence="4">The sequence shown here is derived from an EMBL/GenBank/DDBJ whole genome shotgun (WGS) entry which is preliminary data.</text>
</comment>
<accession>A0ABX2TDM2</accession>